<sequence length="135" mass="15026">MLELYSARYTDMDVEAVDEAYRMLRQCSHLGRALKRFFDFHGTTSTRFMAMIVIDLAAEQGGVLPGDVAGQLDVSQSVATEAINALVRRGLLATVSLDNTRSRKVALTTSGQKMLAEQLVEYFSLMANFMHRNSD</sequence>
<protein>
    <recommendedName>
        <fullName evidence="3">MarR family transcriptional regulator</fullName>
    </recommendedName>
</protein>
<evidence type="ECO:0008006" key="3">
    <source>
        <dbReference type="Google" id="ProtNLM"/>
    </source>
</evidence>
<organism evidence="1 2">
    <name type="scientific">Sphingomonas pokkalii</name>
    <dbReference type="NCBI Taxonomy" id="2175090"/>
    <lineage>
        <taxon>Bacteria</taxon>
        <taxon>Pseudomonadati</taxon>
        <taxon>Pseudomonadota</taxon>
        <taxon>Alphaproteobacteria</taxon>
        <taxon>Sphingomonadales</taxon>
        <taxon>Sphingomonadaceae</taxon>
        <taxon>Sphingomonas</taxon>
    </lineage>
</organism>
<dbReference type="Proteomes" id="UP000245890">
    <property type="component" value="Unassembled WGS sequence"/>
</dbReference>
<gene>
    <name evidence="1" type="ORF">DD559_08475</name>
</gene>
<dbReference type="EMBL" id="QENQ01000001">
    <property type="protein sequence ID" value="PVX29349.1"/>
    <property type="molecule type" value="Genomic_DNA"/>
</dbReference>
<dbReference type="Gene3D" id="1.10.10.10">
    <property type="entry name" value="Winged helix-like DNA-binding domain superfamily/Winged helix DNA-binding domain"/>
    <property type="match status" value="1"/>
</dbReference>
<evidence type="ECO:0000313" key="1">
    <source>
        <dbReference type="EMBL" id="PVX29349.1"/>
    </source>
</evidence>
<dbReference type="InterPro" id="IPR036390">
    <property type="entry name" value="WH_DNA-bd_sf"/>
</dbReference>
<dbReference type="RefSeq" id="WP_116468788.1">
    <property type="nucleotide sequence ID" value="NZ_QENQ01000001.1"/>
</dbReference>
<dbReference type="OrthoDB" id="582199at2"/>
<keyword evidence="2" id="KW-1185">Reference proteome</keyword>
<reference evidence="1 2" key="1">
    <citation type="submission" date="2018-05" db="EMBL/GenBank/DDBJ databases">
        <title>Description of Sphingomonas pokkalii sp nov, isolated from the rhizosphere of saline tolerant pokkali rice and its draft genome analysis.</title>
        <authorList>
            <person name="Menon R."/>
            <person name="Kumari S."/>
            <person name="Rameshkumar N."/>
        </authorList>
    </citation>
    <scope>NUCLEOTIDE SEQUENCE [LARGE SCALE GENOMIC DNA]</scope>
    <source>
        <strain evidence="1 2">L3B27</strain>
    </source>
</reference>
<dbReference type="AlphaFoldDB" id="A0A2U0SDC4"/>
<dbReference type="InterPro" id="IPR036388">
    <property type="entry name" value="WH-like_DNA-bd_sf"/>
</dbReference>
<evidence type="ECO:0000313" key="2">
    <source>
        <dbReference type="Proteomes" id="UP000245890"/>
    </source>
</evidence>
<comment type="caution">
    <text evidence="1">The sequence shown here is derived from an EMBL/GenBank/DDBJ whole genome shotgun (WGS) entry which is preliminary data.</text>
</comment>
<proteinExistence type="predicted"/>
<name>A0A2U0SDC4_9SPHN</name>
<accession>A0A2U0SDC4</accession>
<dbReference type="SUPFAM" id="SSF46785">
    <property type="entry name" value="Winged helix' DNA-binding domain"/>
    <property type="match status" value="1"/>
</dbReference>